<dbReference type="Proteomes" id="UP000581087">
    <property type="component" value="Unassembled WGS sequence"/>
</dbReference>
<feature type="domain" description="CinA C-terminal" evidence="1">
    <location>
        <begin position="5"/>
        <end position="155"/>
    </location>
</feature>
<dbReference type="SUPFAM" id="SSF142433">
    <property type="entry name" value="CinA-like"/>
    <property type="match status" value="1"/>
</dbReference>
<dbReference type="AlphaFoldDB" id="A0A4V1R2H2"/>
<keyword evidence="2" id="KW-0378">Hydrolase</keyword>
<proteinExistence type="predicted"/>
<organism evidence="3 4">
    <name type="scientific">Agromyces atrinae</name>
    <dbReference type="NCBI Taxonomy" id="592376"/>
    <lineage>
        <taxon>Bacteria</taxon>
        <taxon>Bacillati</taxon>
        <taxon>Actinomycetota</taxon>
        <taxon>Actinomycetes</taxon>
        <taxon>Micrococcales</taxon>
        <taxon>Microbacteriaceae</taxon>
        <taxon>Agromyces</taxon>
    </lineage>
</organism>
<reference evidence="3 4" key="1">
    <citation type="submission" date="2019-01" db="EMBL/GenBank/DDBJ databases">
        <title>Agromyces.</title>
        <authorList>
            <person name="Li J."/>
        </authorList>
    </citation>
    <scope>NUCLEOTIDE SEQUENCE [LARGE SCALE GENOMIC DNA]</scope>
    <source>
        <strain evidence="3 4">DSM 23870</strain>
    </source>
</reference>
<evidence type="ECO:0000259" key="1">
    <source>
        <dbReference type="Pfam" id="PF02464"/>
    </source>
</evidence>
<dbReference type="EC" id="3.5.1.42" evidence="2"/>
<dbReference type="RefSeq" id="WP_129172721.1">
    <property type="nucleotide sequence ID" value="NZ_JACCBI010000001.1"/>
</dbReference>
<name>A0A4V1R2H2_9MICO</name>
<dbReference type="EMBL" id="JACCBI010000001">
    <property type="protein sequence ID" value="NYD66467.1"/>
    <property type="molecule type" value="Genomic_DNA"/>
</dbReference>
<sequence>MSDAARLLDALARRGERVATAESLTGGLLAAEIVAVPGASNAFSGGVVAYSTELKHSIVGVDADLLAERGAVDADVACQLADRVRLVCAVDGRPADVGIATTGVAGPDPQDGHAPGTVFVGIASARGIRSVRLELGGDRDSIRRATVAAALALALEDFDSDAE</sequence>
<comment type="caution">
    <text evidence="3">The sequence shown here is derived from an EMBL/GenBank/DDBJ whole genome shotgun (WGS) entry which is preliminary data.</text>
</comment>
<dbReference type="Pfam" id="PF02464">
    <property type="entry name" value="CinA"/>
    <property type="match status" value="1"/>
</dbReference>
<dbReference type="InterPro" id="IPR036653">
    <property type="entry name" value="CinA-like_C"/>
</dbReference>
<gene>
    <name evidence="2" type="ORF">BJ972_000986</name>
    <name evidence="3" type="ORF">ESP50_04255</name>
</gene>
<accession>A0A4V1R2H2</accession>
<evidence type="ECO:0000313" key="2">
    <source>
        <dbReference type="EMBL" id="NYD66467.1"/>
    </source>
</evidence>
<dbReference type="EMBL" id="SDPM01000002">
    <property type="protein sequence ID" value="RXZ87146.1"/>
    <property type="molecule type" value="Genomic_DNA"/>
</dbReference>
<evidence type="ECO:0000313" key="3">
    <source>
        <dbReference type="EMBL" id="RXZ87146.1"/>
    </source>
</evidence>
<dbReference type="OrthoDB" id="1253990at2"/>
<dbReference type="NCBIfam" id="TIGR00199">
    <property type="entry name" value="PncC_domain"/>
    <property type="match status" value="1"/>
</dbReference>
<reference evidence="2 5" key="2">
    <citation type="submission" date="2020-07" db="EMBL/GenBank/DDBJ databases">
        <title>Sequencing the genomes of 1000 actinobacteria strains.</title>
        <authorList>
            <person name="Klenk H.-P."/>
        </authorList>
    </citation>
    <scope>NUCLEOTIDE SEQUENCE [LARGE SCALE GENOMIC DNA]</scope>
    <source>
        <strain evidence="2 5">DSM 23870</strain>
    </source>
</reference>
<keyword evidence="4" id="KW-1185">Reference proteome</keyword>
<dbReference type="InterPro" id="IPR008136">
    <property type="entry name" value="CinA_C"/>
</dbReference>
<evidence type="ECO:0000313" key="5">
    <source>
        <dbReference type="Proteomes" id="UP000581087"/>
    </source>
</evidence>
<evidence type="ECO:0000313" key="4">
    <source>
        <dbReference type="Proteomes" id="UP000292686"/>
    </source>
</evidence>
<dbReference type="Proteomes" id="UP000292686">
    <property type="component" value="Unassembled WGS sequence"/>
</dbReference>
<dbReference type="GO" id="GO:0019159">
    <property type="term" value="F:nicotinamide-nucleotide amidase activity"/>
    <property type="evidence" value="ECO:0007669"/>
    <property type="project" value="UniProtKB-EC"/>
</dbReference>
<protein>
    <submittedName>
        <fullName evidence="3">CinA family protein</fullName>
    </submittedName>
    <submittedName>
        <fullName evidence="2">Nicotinamide-nucleotide amidase</fullName>
        <ecNumber evidence="2">3.5.1.42</ecNumber>
    </submittedName>
</protein>
<dbReference type="Gene3D" id="3.90.950.20">
    <property type="entry name" value="CinA-like"/>
    <property type="match status" value="1"/>
</dbReference>